<dbReference type="PANTHER" id="PTHR43800">
    <property type="entry name" value="PEPTIDYL-LYSINE N-ACETYLTRANSFERASE YJAB"/>
    <property type="match status" value="1"/>
</dbReference>
<keyword evidence="2" id="KW-0012">Acyltransferase</keyword>
<dbReference type="Gene3D" id="3.40.630.30">
    <property type="match status" value="1"/>
</dbReference>
<dbReference type="RefSeq" id="WP_087512731.1">
    <property type="nucleotide sequence ID" value="NZ_CP032134.1"/>
</dbReference>
<keyword evidence="1 4" id="KW-0808">Transferase</keyword>
<dbReference type="EMBL" id="CP032134">
    <property type="protein sequence ID" value="AXY58327.1"/>
    <property type="molecule type" value="Genomic_DNA"/>
</dbReference>
<dbReference type="KEGG" id="achi:CDG60_03025"/>
<feature type="domain" description="N-acetyltransferase" evidence="3">
    <location>
        <begin position="1"/>
        <end position="145"/>
    </location>
</feature>
<evidence type="ECO:0000256" key="1">
    <source>
        <dbReference type="ARBA" id="ARBA00022679"/>
    </source>
</evidence>
<proteinExistence type="predicted"/>
<protein>
    <submittedName>
        <fullName evidence="4">GNAT family N-acetyltransferase</fullName>
    </submittedName>
</protein>
<dbReference type="InterPro" id="IPR000182">
    <property type="entry name" value="GNAT_dom"/>
</dbReference>
<dbReference type="AlphaFoldDB" id="A0A3B7M3A6"/>
<name>A0A3B7M3A6_9GAMM</name>
<evidence type="ECO:0000256" key="2">
    <source>
        <dbReference type="ARBA" id="ARBA00023315"/>
    </source>
</evidence>
<organism evidence="4 5">
    <name type="scientific">Acinetobacter chinensis</name>
    <dbReference type="NCBI Taxonomy" id="2004650"/>
    <lineage>
        <taxon>Bacteria</taxon>
        <taxon>Pseudomonadati</taxon>
        <taxon>Pseudomonadota</taxon>
        <taxon>Gammaproteobacteria</taxon>
        <taxon>Moraxellales</taxon>
        <taxon>Moraxellaceae</taxon>
        <taxon>Acinetobacter</taxon>
    </lineage>
</organism>
<dbReference type="PROSITE" id="PS51186">
    <property type="entry name" value="GNAT"/>
    <property type="match status" value="1"/>
</dbReference>
<dbReference type="InterPro" id="IPR016181">
    <property type="entry name" value="Acyl_CoA_acyltransferase"/>
</dbReference>
<reference evidence="5" key="1">
    <citation type="submission" date="2018-09" db="EMBL/GenBank/DDBJ databases">
        <title>The complete genome of Acinetobacter sp. strain WCHAc010005.</title>
        <authorList>
            <person name="Hu Y."/>
            <person name="Long H."/>
            <person name="Feng Y."/>
            <person name="Zong Z."/>
        </authorList>
    </citation>
    <scope>NUCLEOTIDE SEQUENCE [LARGE SCALE GENOMIC DNA]</scope>
    <source>
        <strain evidence="5">WCHAc010005</strain>
    </source>
</reference>
<accession>A0A3B7M3A6</accession>
<dbReference type="SUPFAM" id="SSF55729">
    <property type="entry name" value="Acyl-CoA N-acyltransferases (Nat)"/>
    <property type="match status" value="1"/>
</dbReference>
<evidence type="ECO:0000259" key="3">
    <source>
        <dbReference type="PROSITE" id="PS51186"/>
    </source>
</evidence>
<evidence type="ECO:0000313" key="4">
    <source>
        <dbReference type="EMBL" id="AXY58327.1"/>
    </source>
</evidence>
<sequence length="149" mass="17185">MNIVPSTSEQHTELLKLWEASVRATHHFLNDRQISEIRQQIIDHQYFQHVALFHVEQEHKIQGFIGLSENKIEMLFIAPDLRRQGIGLQLLQHALTLGATQVDVNEQNPEATAFYLKHGFEVYQRSETDDAGNPFPILHMQLTSSHQHA</sequence>
<dbReference type="GO" id="GO:0016747">
    <property type="term" value="F:acyltransferase activity, transferring groups other than amino-acyl groups"/>
    <property type="evidence" value="ECO:0007669"/>
    <property type="project" value="InterPro"/>
</dbReference>
<evidence type="ECO:0000313" key="5">
    <source>
        <dbReference type="Proteomes" id="UP000263753"/>
    </source>
</evidence>
<dbReference type="Pfam" id="PF13673">
    <property type="entry name" value="Acetyltransf_10"/>
    <property type="match status" value="1"/>
</dbReference>
<gene>
    <name evidence="4" type="ORF">CDG60_03025</name>
</gene>
<dbReference type="CDD" id="cd04301">
    <property type="entry name" value="NAT_SF"/>
    <property type="match status" value="1"/>
</dbReference>
<dbReference type="PANTHER" id="PTHR43800:SF1">
    <property type="entry name" value="PEPTIDYL-LYSINE N-ACETYLTRANSFERASE YJAB"/>
    <property type="match status" value="1"/>
</dbReference>
<dbReference type="Proteomes" id="UP000263753">
    <property type="component" value="Chromosome"/>
</dbReference>